<reference evidence="1" key="1">
    <citation type="submission" date="2023-11" db="EMBL/GenBank/DDBJ databases">
        <title>The genome sequences of three competitors of mushroom-forming fungi.</title>
        <authorList>
            <person name="Beijen E."/>
            <person name="Ohm R.A."/>
        </authorList>
    </citation>
    <scope>NUCLEOTIDE SEQUENCE</scope>
    <source>
        <strain evidence="1">CBS 100526</strain>
    </source>
</reference>
<organism evidence="1 2">
    <name type="scientific">Trichoderma aggressivum f. europaeum</name>
    <dbReference type="NCBI Taxonomy" id="173218"/>
    <lineage>
        <taxon>Eukaryota</taxon>
        <taxon>Fungi</taxon>
        <taxon>Dikarya</taxon>
        <taxon>Ascomycota</taxon>
        <taxon>Pezizomycotina</taxon>
        <taxon>Sordariomycetes</taxon>
        <taxon>Hypocreomycetidae</taxon>
        <taxon>Hypocreales</taxon>
        <taxon>Hypocreaceae</taxon>
        <taxon>Trichoderma</taxon>
    </lineage>
</organism>
<accession>A0AAE1I9Z4</accession>
<gene>
    <name evidence="1" type="ORF">Triagg1_7227</name>
</gene>
<dbReference type="EMBL" id="JAWRVG010000031">
    <property type="protein sequence ID" value="KAK4068579.1"/>
    <property type="molecule type" value="Genomic_DNA"/>
</dbReference>
<evidence type="ECO:0000313" key="1">
    <source>
        <dbReference type="EMBL" id="KAK4068579.1"/>
    </source>
</evidence>
<keyword evidence="2" id="KW-1185">Reference proteome</keyword>
<evidence type="ECO:0000313" key="2">
    <source>
        <dbReference type="Proteomes" id="UP001273209"/>
    </source>
</evidence>
<dbReference type="RefSeq" id="XP_062753803.1">
    <property type="nucleotide sequence ID" value="XM_062901939.1"/>
</dbReference>
<dbReference type="AlphaFoldDB" id="A0AAE1I9Z4"/>
<dbReference type="Proteomes" id="UP001273209">
    <property type="component" value="Unassembled WGS sequence"/>
</dbReference>
<comment type="caution">
    <text evidence="1">The sequence shown here is derived from an EMBL/GenBank/DDBJ whole genome shotgun (WGS) entry which is preliminary data.</text>
</comment>
<proteinExistence type="predicted"/>
<dbReference type="GeneID" id="87921844"/>
<sequence length="726" mass="81727">MAQNLFIYLAEPHCVLCRAALPYYPGINVFRVNALNWEKDIVGLFDLAPDSSQGPTVVGIKTTLKEKYPIIGSNIIVRHKGGEVAIAITRDRPSVKHRPFFFAHQLCCKAVEALSGSPGHREIYDVAMQTQEILPRDCWGEEPPTHLASFLGTIQSGIVDTENTDLGSCLSRCSQMPPELQYRILGFLHGNGNTIVFSLMTALQTFITGRLLLMPSLPYQIMPGPSFNVDHVDTVHVCASLVHMFGRSYLWGLEFLQNQDHRPTPGKECMEVKLHSIRQMEFILGIFGIAAIRFHMDDGSITAWLGDARKGWRCKLIDFTSEHMRFPRSGQKDLVRRFAELIVQSAKKDAPLNVLWDASWRLLKCGVSFIAHYYTEPPSPRPNAFLGLPMCRYLPLRLDGHHARAITVYVFDLGMGCLVVHGNAGPRWVSVPLRKGVARTFYFRNGEEITTLGLVTSGDRSRPCGPFLLFKTNLDRMAYFGPAMALIDATSRWESLIPDHLDKKCTVSGLIVDQMAISYNFFKTIGAHCTPKEGVAADHKPPTSSSGLHFTLPDRPRVMRRLGFGIFSVVNSAHLYDIKQLRILLKDARDYDNNRMYRCCGLWILYGDGSVETVGSWDESLTQYANVIYNEADGRLTRVIFRFKEGRHPCVYSEIVRYVSEVTTRVVPHGSEEEDPDEEPSGFTETGDYLVHCKIGYLKKVSAHFNTIDEEQLFAKTVLTNEINPV</sequence>
<protein>
    <submittedName>
        <fullName evidence="1">Uncharacterized protein</fullName>
    </submittedName>
</protein>
<name>A0AAE1I9Z4_9HYPO</name>